<accession>A0A2W7C4G2</accession>
<organism evidence="1 2">
    <name type="scientific">Mesorhizobium kowhaii</name>
    <dbReference type="NCBI Taxonomy" id="1300272"/>
    <lineage>
        <taxon>Bacteria</taxon>
        <taxon>Pseudomonadati</taxon>
        <taxon>Pseudomonadota</taxon>
        <taxon>Alphaproteobacteria</taxon>
        <taxon>Hyphomicrobiales</taxon>
        <taxon>Phyllobacteriaceae</taxon>
        <taxon>Mesorhizobium</taxon>
    </lineage>
</organism>
<proteinExistence type="predicted"/>
<dbReference type="EMBL" id="MZXV01000032">
    <property type="protein sequence ID" value="PZV37764.1"/>
    <property type="molecule type" value="Genomic_DNA"/>
</dbReference>
<dbReference type="OrthoDB" id="9909319at2"/>
<dbReference type="Proteomes" id="UP000248616">
    <property type="component" value="Unassembled WGS sequence"/>
</dbReference>
<dbReference type="RefSeq" id="WP_111545102.1">
    <property type="nucleotide sequence ID" value="NZ_MZXV01000032.1"/>
</dbReference>
<evidence type="ECO:0000313" key="1">
    <source>
        <dbReference type="EMBL" id="PZV37764.1"/>
    </source>
</evidence>
<keyword evidence="2" id="KW-1185">Reference proteome</keyword>
<dbReference type="AlphaFoldDB" id="A0A2W7C4G2"/>
<comment type="caution">
    <text evidence="1">The sequence shown here is derived from an EMBL/GenBank/DDBJ whole genome shotgun (WGS) entry which is preliminary data.</text>
</comment>
<evidence type="ECO:0000313" key="2">
    <source>
        <dbReference type="Proteomes" id="UP000248616"/>
    </source>
</evidence>
<reference evidence="2" key="1">
    <citation type="submission" date="2017-03" db="EMBL/GenBank/DDBJ databases">
        <authorList>
            <person name="Safronova V.I."/>
            <person name="Sazanova A.L."/>
            <person name="Chirak E.R."/>
        </authorList>
    </citation>
    <scope>NUCLEOTIDE SEQUENCE [LARGE SCALE GENOMIC DNA]</scope>
    <source>
        <strain evidence="2">Ach-343</strain>
    </source>
</reference>
<protein>
    <submittedName>
        <fullName evidence="1">Uncharacterized protein</fullName>
    </submittedName>
</protein>
<sequence>MRSQLAGIVLKDANPVGELQKIKAATLADTGYPVDAYGERVMNEARKALAGTFAETTKRVKAIVRGRS</sequence>
<gene>
    <name evidence="1" type="ORF">B5V02_15950</name>
</gene>
<name>A0A2W7C4G2_9HYPH</name>